<feature type="repeat" description="PPR" evidence="4">
    <location>
        <begin position="411"/>
        <end position="445"/>
    </location>
</feature>
<dbReference type="NCBIfam" id="TIGR00756">
    <property type="entry name" value="PPR"/>
    <property type="match status" value="5"/>
</dbReference>
<dbReference type="Proteomes" id="UP001210211">
    <property type="component" value="Unassembled WGS sequence"/>
</dbReference>
<dbReference type="EMBL" id="JAMRDG010000001">
    <property type="protein sequence ID" value="KAJ3700529.1"/>
    <property type="molecule type" value="Genomic_DNA"/>
</dbReference>
<name>A0AAD5ZMS4_9POAL</name>
<evidence type="ECO:0000256" key="5">
    <source>
        <dbReference type="SAM" id="MobiDB-lite"/>
    </source>
</evidence>
<dbReference type="InterPro" id="IPR044179">
    <property type="entry name" value="PPR5-like"/>
</dbReference>
<dbReference type="Pfam" id="PF12854">
    <property type="entry name" value="PPR_1"/>
    <property type="match status" value="1"/>
</dbReference>
<feature type="region of interest" description="Disordered" evidence="5">
    <location>
        <begin position="465"/>
        <end position="498"/>
    </location>
</feature>
<evidence type="ECO:0000313" key="6">
    <source>
        <dbReference type="EMBL" id="KAJ3700529.1"/>
    </source>
</evidence>
<keyword evidence="3" id="KW-0809">Transit peptide</keyword>
<keyword evidence="7" id="KW-1185">Reference proteome</keyword>
<evidence type="ECO:0000313" key="7">
    <source>
        <dbReference type="Proteomes" id="UP001210211"/>
    </source>
</evidence>
<reference evidence="6 7" key="1">
    <citation type="journal article" date="2022" name="Cell">
        <title>Repeat-based holocentromeres influence genome architecture and karyotype evolution.</title>
        <authorList>
            <person name="Hofstatter P.G."/>
            <person name="Thangavel G."/>
            <person name="Lux T."/>
            <person name="Neumann P."/>
            <person name="Vondrak T."/>
            <person name="Novak P."/>
            <person name="Zhang M."/>
            <person name="Costa L."/>
            <person name="Castellani M."/>
            <person name="Scott A."/>
            <person name="Toegelov H."/>
            <person name="Fuchs J."/>
            <person name="Mata-Sucre Y."/>
            <person name="Dias Y."/>
            <person name="Vanzela A.L.L."/>
            <person name="Huettel B."/>
            <person name="Almeida C.C.S."/>
            <person name="Simkova H."/>
            <person name="Souza G."/>
            <person name="Pedrosa-Harand A."/>
            <person name="Macas J."/>
            <person name="Mayer K.F.X."/>
            <person name="Houben A."/>
            <person name="Marques A."/>
        </authorList>
    </citation>
    <scope>NUCLEOTIDE SEQUENCE [LARGE SCALE GENOMIC DNA]</scope>
    <source>
        <strain evidence="6">RhyTen1mFocal</strain>
    </source>
</reference>
<comment type="similarity">
    <text evidence="1">Belongs to the PPR family. P subfamily.</text>
</comment>
<organism evidence="6 7">
    <name type="scientific">Rhynchospora tenuis</name>
    <dbReference type="NCBI Taxonomy" id="198213"/>
    <lineage>
        <taxon>Eukaryota</taxon>
        <taxon>Viridiplantae</taxon>
        <taxon>Streptophyta</taxon>
        <taxon>Embryophyta</taxon>
        <taxon>Tracheophyta</taxon>
        <taxon>Spermatophyta</taxon>
        <taxon>Magnoliopsida</taxon>
        <taxon>Liliopsida</taxon>
        <taxon>Poales</taxon>
        <taxon>Cyperaceae</taxon>
        <taxon>Cyperoideae</taxon>
        <taxon>Rhynchosporeae</taxon>
        <taxon>Rhynchospora</taxon>
    </lineage>
</organism>
<feature type="repeat" description="PPR" evidence="4">
    <location>
        <begin position="199"/>
        <end position="233"/>
    </location>
</feature>
<dbReference type="Pfam" id="PF13041">
    <property type="entry name" value="PPR_2"/>
    <property type="match status" value="2"/>
</dbReference>
<feature type="repeat" description="PPR" evidence="4">
    <location>
        <begin position="124"/>
        <end position="158"/>
    </location>
</feature>
<feature type="repeat" description="PPR" evidence="4">
    <location>
        <begin position="375"/>
        <end position="409"/>
    </location>
</feature>
<evidence type="ECO:0000256" key="1">
    <source>
        <dbReference type="ARBA" id="ARBA00007626"/>
    </source>
</evidence>
<evidence type="ECO:0008006" key="8">
    <source>
        <dbReference type="Google" id="ProtNLM"/>
    </source>
</evidence>
<dbReference type="InterPro" id="IPR011990">
    <property type="entry name" value="TPR-like_helical_dom_sf"/>
</dbReference>
<feature type="compositionally biased region" description="Low complexity" evidence="5">
    <location>
        <begin position="465"/>
        <end position="478"/>
    </location>
</feature>
<dbReference type="PANTHER" id="PTHR47874:SF5">
    <property type="entry name" value="PENTATRICOPEPTIDE REPEAT-CONTAINING PROTEIN PPR5 HOMOLOG, CHLOROPLASTIC"/>
    <property type="match status" value="1"/>
</dbReference>
<dbReference type="InterPro" id="IPR002885">
    <property type="entry name" value="PPR_rpt"/>
</dbReference>
<feature type="repeat" description="PPR" evidence="4">
    <location>
        <begin position="304"/>
        <end position="338"/>
    </location>
</feature>
<dbReference type="GO" id="GO:0003729">
    <property type="term" value="F:mRNA binding"/>
    <property type="evidence" value="ECO:0007669"/>
    <property type="project" value="InterPro"/>
</dbReference>
<comment type="caution">
    <text evidence="6">The sequence shown here is derived from an EMBL/GenBank/DDBJ whole genome shotgun (WGS) entry which is preliminary data.</text>
</comment>
<feature type="region of interest" description="Disordered" evidence="5">
    <location>
        <begin position="1"/>
        <end position="48"/>
    </location>
</feature>
<evidence type="ECO:0000256" key="3">
    <source>
        <dbReference type="ARBA" id="ARBA00022946"/>
    </source>
</evidence>
<dbReference type="Gene3D" id="1.25.40.10">
    <property type="entry name" value="Tetratricopeptide repeat domain"/>
    <property type="match status" value="3"/>
</dbReference>
<dbReference type="PANTHER" id="PTHR47874">
    <property type="entry name" value="EXPRESSED PROTEIN"/>
    <property type="match status" value="1"/>
</dbReference>
<keyword evidence="2" id="KW-0677">Repeat</keyword>
<dbReference type="AlphaFoldDB" id="A0AAD5ZMS4"/>
<feature type="repeat" description="PPR" evidence="4">
    <location>
        <begin position="234"/>
        <end position="268"/>
    </location>
</feature>
<feature type="repeat" description="PPR" evidence="4">
    <location>
        <begin position="269"/>
        <end position="303"/>
    </location>
</feature>
<dbReference type="Pfam" id="PF01535">
    <property type="entry name" value="PPR"/>
    <property type="match status" value="2"/>
</dbReference>
<sequence>MLSSPHLRLSSPFFPYPRTKAQPIRAEGSVSAPPPQKPRTKKKSLAGKGGDAAAAAEAAVVVRQLLRRTQGGKETIVSVLNKNVRVIRQDHCFLLFEELSKRDGWVQCLEIFRWMQRQRWYVADNGIFSKLISVMGKKGQVRMAMWLFSQMRNCGCRPDTSVYNSLITAHLHSRDKTKALAKALGYFEKMKAIERCHPNIVTYNILLRAFAQASDVKQVETLFKDMEDSVITPDVYTYNGVMDAYGKNGMLREMEAVLVRMKSYGCKPDVITFNTLIDAYGRKQAFDKMEQVFKSLLRSKESPTLPTFHCMITNYGKARLREKAELVVQKMDDLGYRPSYVTHECILMMYGYCGSVSKAQEVFDKLLAKGNKEVQVSSLNAMLDVYCTNGVPSEAYGLLEDVIRKGTAVPNSSTYKLLYKAFTKAARKDLVDVLLKKMDQQGIVPNKRFFLDALEAYGSSSAMASDSSKVVPKSSSVKDSSKKPRGSAKIGGLNWGWG</sequence>
<dbReference type="PROSITE" id="PS51375">
    <property type="entry name" value="PPR"/>
    <property type="match status" value="7"/>
</dbReference>
<accession>A0AAD5ZMS4</accession>
<protein>
    <recommendedName>
        <fullName evidence="8">Pentatricopeptide repeat-containing protein</fullName>
    </recommendedName>
</protein>
<gene>
    <name evidence="6" type="ORF">LUZ61_004234</name>
</gene>
<evidence type="ECO:0000256" key="4">
    <source>
        <dbReference type="PROSITE-ProRule" id="PRU00708"/>
    </source>
</evidence>
<evidence type="ECO:0000256" key="2">
    <source>
        <dbReference type="ARBA" id="ARBA00022737"/>
    </source>
</evidence>
<proteinExistence type="inferred from homology"/>